<proteinExistence type="predicted"/>
<dbReference type="SUPFAM" id="SSF51556">
    <property type="entry name" value="Metallo-dependent hydrolases"/>
    <property type="match status" value="1"/>
</dbReference>
<evidence type="ECO:0000313" key="4">
    <source>
        <dbReference type="Proteomes" id="UP000324927"/>
    </source>
</evidence>
<feature type="region of interest" description="Disordered" evidence="1">
    <location>
        <begin position="510"/>
        <end position="530"/>
    </location>
</feature>
<feature type="region of interest" description="Disordered" evidence="1">
    <location>
        <begin position="1"/>
        <end position="23"/>
    </location>
</feature>
<accession>A0A5A9GNT8</accession>
<dbReference type="NCBIfam" id="NF006560">
    <property type="entry name" value="PRK09061.1"/>
    <property type="match status" value="1"/>
</dbReference>
<dbReference type="Gene3D" id="3.20.20.140">
    <property type="entry name" value="Metal-dependent hydrolases"/>
    <property type="match status" value="1"/>
</dbReference>
<evidence type="ECO:0000259" key="2">
    <source>
        <dbReference type="Pfam" id="PF07969"/>
    </source>
</evidence>
<sequence length="530" mass="55970">MDGTPREPAACRPPAHGSGSDGTLSNNAYDLVIRGGRVIDPESGRDEIADVAIRSGTIAAVGAIPAASGEKALDASGKIVCPGFVDIHAHGQSVAADWMQAFDGVTTALELEVGVLPVAVWYDRQRAEGRVLNHGVSVGWIFARKAVKAGIAPDPELHPMEMMGQGAGDEGGWASAVASAGEIAQIQDILSAGLREGGIGIGIPHGYAPGAGVKEMTAVCGIAAQAGVPTFTHIPFMSNTDPQSSEEAYVRLIGYAAATGAHMHVCHLNSTSLHDIGRCRELLLHAQGMGLPITVEAYPYGTGSTVVSAAFFADPEFPKRTGSAYGSIELIHNRHQMRDRDDLLGARRADPGALVAWHFLDLERNDGHRDLLDLSVLYPGGAIASDAMPWVEPDGSLYRGAEWPLPRRLSSHPRSAGTFSKFLGDYHRKRGKIGLREAIGKCTLIPSKVIEGCLPQMRRKARLQEGCDADIAVFDPETVAARASFTDMTAHAAGMDAVLVGGTPVILDGTLDTQARPGRAVRGGRRDDEP</sequence>
<comment type="caution">
    <text evidence="3">The sequence shown here is derived from an EMBL/GenBank/DDBJ whole genome shotgun (WGS) entry which is preliminary data.</text>
</comment>
<reference evidence="3 4" key="1">
    <citation type="submission" date="2019-08" db="EMBL/GenBank/DDBJ databases">
        <authorList>
            <person name="Grouzdev D."/>
            <person name="Tikhonova E."/>
            <person name="Kravchenko I."/>
        </authorList>
    </citation>
    <scope>NUCLEOTIDE SEQUENCE [LARGE SCALE GENOMIC DNA]</scope>
    <source>
        <strain evidence="3 4">59b</strain>
    </source>
</reference>
<keyword evidence="4" id="KW-1185">Reference proteome</keyword>
<dbReference type="Gene3D" id="2.30.40.10">
    <property type="entry name" value="Urease, subunit C, domain 1"/>
    <property type="match status" value="1"/>
</dbReference>
<protein>
    <submittedName>
        <fullName evidence="3">Amidohydrolase family protein</fullName>
    </submittedName>
</protein>
<keyword evidence="3" id="KW-0378">Hydrolase</keyword>
<dbReference type="PANTHER" id="PTHR11647:SF1">
    <property type="entry name" value="COLLAPSIN RESPONSE MEDIATOR PROTEIN"/>
    <property type="match status" value="1"/>
</dbReference>
<dbReference type="Proteomes" id="UP000324927">
    <property type="component" value="Unassembled WGS sequence"/>
</dbReference>
<dbReference type="OrthoDB" id="9796020at2"/>
<name>A0A5A9GNT8_AZOLI</name>
<evidence type="ECO:0000313" key="3">
    <source>
        <dbReference type="EMBL" id="KAA0596057.1"/>
    </source>
</evidence>
<dbReference type="InterPro" id="IPR013108">
    <property type="entry name" value="Amidohydro_3"/>
</dbReference>
<dbReference type="GO" id="GO:0016812">
    <property type="term" value="F:hydrolase activity, acting on carbon-nitrogen (but not peptide) bonds, in cyclic amides"/>
    <property type="evidence" value="ECO:0007669"/>
    <property type="project" value="TreeGrafter"/>
</dbReference>
<evidence type="ECO:0000256" key="1">
    <source>
        <dbReference type="SAM" id="MobiDB-lite"/>
    </source>
</evidence>
<dbReference type="Gene3D" id="3.30.1490.130">
    <property type="entry name" value="D-aminoacylase. Domain 3"/>
    <property type="match status" value="1"/>
</dbReference>
<dbReference type="GO" id="GO:0016811">
    <property type="term" value="F:hydrolase activity, acting on carbon-nitrogen (but not peptide) bonds, in linear amides"/>
    <property type="evidence" value="ECO:0007669"/>
    <property type="project" value="InterPro"/>
</dbReference>
<dbReference type="Pfam" id="PF07969">
    <property type="entry name" value="Amidohydro_3"/>
    <property type="match status" value="1"/>
</dbReference>
<dbReference type="InterPro" id="IPR050378">
    <property type="entry name" value="Metallo-dep_Hydrolases_sf"/>
</dbReference>
<dbReference type="InterPro" id="IPR011059">
    <property type="entry name" value="Metal-dep_hydrolase_composite"/>
</dbReference>
<dbReference type="EMBL" id="VTTN01000004">
    <property type="protein sequence ID" value="KAA0596057.1"/>
    <property type="molecule type" value="Genomic_DNA"/>
</dbReference>
<gene>
    <name evidence="3" type="ORF">FZ942_12795</name>
</gene>
<dbReference type="GO" id="GO:0005829">
    <property type="term" value="C:cytosol"/>
    <property type="evidence" value="ECO:0007669"/>
    <property type="project" value="TreeGrafter"/>
</dbReference>
<dbReference type="InterPro" id="IPR032466">
    <property type="entry name" value="Metal_Hydrolase"/>
</dbReference>
<dbReference type="AlphaFoldDB" id="A0A5A9GNT8"/>
<organism evidence="3 4">
    <name type="scientific">Azospirillum lipoferum</name>
    <dbReference type="NCBI Taxonomy" id="193"/>
    <lineage>
        <taxon>Bacteria</taxon>
        <taxon>Pseudomonadati</taxon>
        <taxon>Pseudomonadota</taxon>
        <taxon>Alphaproteobacteria</taxon>
        <taxon>Rhodospirillales</taxon>
        <taxon>Azospirillaceae</taxon>
        <taxon>Azospirillum</taxon>
    </lineage>
</organism>
<feature type="domain" description="Amidohydrolase 3" evidence="2">
    <location>
        <begin position="72"/>
        <end position="269"/>
    </location>
</feature>
<dbReference type="PANTHER" id="PTHR11647">
    <property type="entry name" value="HYDRANTOINASE/DIHYDROPYRIMIDINASE FAMILY MEMBER"/>
    <property type="match status" value="1"/>
</dbReference>
<dbReference type="SUPFAM" id="SSF51338">
    <property type="entry name" value="Composite domain of metallo-dependent hydrolases"/>
    <property type="match status" value="1"/>
</dbReference>
<dbReference type="InterPro" id="IPR023100">
    <property type="entry name" value="D-aminoacylase_insert_dom_sf"/>
</dbReference>